<feature type="binding site" evidence="11">
    <location>
        <position position="18"/>
    </location>
    <ligand>
        <name>Mg(2+)</name>
        <dbReference type="ChEBI" id="CHEBI:18420"/>
    </ligand>
</feature>
<evidence type="ECO:0000256" key="8">
    <source>
        <dbReference type="ARBA" id="ARBA00022840"/>
    </source>
</evidence>
<evidence type="ECO:0000256" key="10">
    <source>
        <dbReference type="ARBA" id="ARBA00048567"/>
    </source>
</evidence>
<dbReference type="HAMAP" id="MF_00109">
    <property type="entry name" value="Shikimate_kinase"/>
    <property type="match status" value="1"/>
</dbReference>
<feature type="binding site" evidence="11">
    <location>
        <position position="120"/>
    </location>
    <ligand>
        <name>ATP</name>
        <dbReference type="ChEBI" id="CHEBI:30616"/>
    </ligand>
</feature>
<keyword evidence="6 11" id="KW-0547">Nucleotide-binding</keyword>
<evidence type="ECO:0000256" key="9">
    <source>
        <dbReference type="ARBA" id="ARBA00023141"/>
    </source>
</evidence>
<keyword evidence="8 11" id="KW-0067">ATP-binding</keyword>
<feature type="binding site" evidence="11">
    <location>
        <position position="60"/>
    </location>
    <ligand>
        <name>substrate</name>
    </ligand>
</feature>
<evidence type="ECO:0000256" key="5">
    <source>
        <dbReference type="ARBA" id="ARBA00022679"/>
    </source>
</evidence>
<keyword evidence="4 11" id="KW-0028">Amino-acid biosynthesis</keyword>
<proteinExistence type="inferred from homology"/>
<accession>A0ABS8UGC5</accession>
<feature type="binding site" evidence="11">
    <location>
        <begin position="14"/>
        <end position="19"/>
    </location>
    <ligand>
        <name>ATP</name>
        <dbReference type="ChEBI" id="CHEBI:30616"/>
    </ligand>
</feature>
<reference evidence="12" key="1">
    <citation type="submission" date="2021-12" db="EMBL/GenBank/DDBJ databases">
        <authorList>
            <person name="Ulrich A."/>
        </authorList>
    </citation>
    <scope>NUCLEOTIDE SEQUENCE</scope>
    <source>
        <strain evidence="12">A1P009</strain>
    </source>
</reference>
<organism evidence="12 13">
    <name type="scientific">Luteimonas fraxinea</name>
    <dbReference type="NCBI Taxonomy" id="2901869"/>
    <lineage>
        <taxon>Bacteria</taxon>
        <taxon>Pseudomonadati</taxon>
        <taxon>Pseudomonadota</taxon>
        <taxon>Gammaproteobacteria</taxon>
        <taxon>Lysobacterales</taxon>
        <taxon>Lysobacteraceae</taxon>
        <taxon>Luteimonas</taxon>
    </lineage>
</organism>
<dbReference type="GO" id="GO:0016301">
    <property type="term" value="F:kinase activity"/>
    <property type="evidence" value="ECO:0007669"/>
    <property type="project" value="UniProtKB-KW"/>
</dbReference>
<dbReference type="EC" id="2.7.1.71" evidence="3 11"/>
<feature type="binding site" evidence="11">
    <location>
        <position position="36"/>
    </location>
    <ligand>
        <name>substrate</name>
    </ligand>
</feature>
<comment type="similarity">
    <text evidence="2 11">Belongs to the shikimate kinase family.</text>
</comment>
<evidence type="ECO:0000256" key="3">
    <source>
        <dbReference type="ARBA" id="ARBA00012154"/>
    </source>
</evidence>
<dbReference type="InterPro" id="IPR027417">
    <property type="entry name" value="P-loop_NTPase"/>
</dbReference>
<dbReference type="PROSITE" id="PS01128">
    <property type="entry name" value="SHIKIMATE_KINASE"/>
    <property type="match status" value="1"/>
</dbReference>
<keyword evidence="5 11" id="KW-0808">Transferase</keyword>
<gene>
    <name evidence="11" type="primary">aroK</name>
    <name evidence="12" type="ORF">LTT95_13430</name>
</gene>
<comment type="caution">
    <text evidence="11">Lacks conserved residue(s) required for the propagation of feature annotation.</text>
</comment>
<dbReference type="SUPFAM" id="SSF52540">
    <property type="entry name" value="P-loop containing nucleoside triphosphate hydrolases"/>
    <property type="match status" value="1"/>
</dbReference>
<evidence type="ECO:0000256" key="2">
    <source>
        <dbReference type="ARBA" id="ARBA00006997"/>
    </source>
</evidence>
<dbReference type="InterPro" id="IPR000623">
    <property type="entry name" value="Shikimate_kinase/TSH1"/>
</dbReference>
<keyword evidence="11" id="KW-0963">Cytoplasm</keyword>
<dbReference type="Proteomes" id="UP001430360">
    <property type="component" value="Unassembled WGS sequence"/>
</dbReference>
<evidence type="ECO:0000256" key="11">
    <source>
        <dbReference type="HAMAP-Rule" id="MF_00109"/>
    </source>
</evidence>
<evidence type="ECO:0000313" key="13">
    <source>
        <dbReference type="Proteomes" id="UP001430360"/>
    </source>
</evidence>
<comment type="subcellular location">
    <subcellularLocation>
        <location evidence="11">Cytoplasm</location>
    </subcellularLocation>
</comment>
<evidence type="ECO:0000256" key="7">
    <source>
        <dbReference type="ARBA" id="ARBA00022777"/>
    </source>
</evidence>
<dbReference type="InterPro" id="IPR031322">
    <property type="entry name" value="Shikimate/glucono_kinase"/>
</dbReference>
<dbReference type="PANTHER" id="PTHR21087:SF16">
    <property type="entry name" value="SHIKIMATE KINASE 1, CHLOROPLASTIC"/>
    <property type="match status" value="1"/>
</dbReference>
<dbReference type="PRINTS" id="PR01100">
    <property type="entry name" value="SHIKIMTKNASE"/>
</dbReference>
<sequence>MHPAPNLVLVGPMGAGKSSIGRRLAARFGVVFVDVDHEIEVRTGARIATIFECEGEAGFRARERATLVEILAGSGQVIATGGGAVLDPHNRALLRSRGFVVHMHADVDAQLARLARDRTRPLLAGDDRTEVLQRLAVERAPLYADAAHLRFDTGPHACNEAAAQLGHLVEAHWRPPAGSIETTISDAAADVASTHAS</sequence>
<reference evidence="12" key="2">
    <citation type="journal article" date="2022" name="Syst. Appl. Microbiol.">
        <title>Physiological and genomic characterisation of Luteimonas fraxinea sp. nov., a bacterial species associated with trees tolerant to ash dieback.</title>
        <authorList>
            <person name="Ulrich K."/>
            <person name="Becker R."/>
            <person name="Behrendt U."/>
            <person name="Kube M."/>
            <person name="Schneck V."/>
            <person name="Ulrich A."/>
        </authorList>
    </citation>
    <scope>NUCLEOTIDE SEQUENCE</scope>
    <source>
        <strain evidence="12">A1P009</strain>
    </source>
</reference>
<dbReference type="Pfam" id="PF01202">
    <property type="entry name" value="SKI"/>
    <property type="match status" value="1"/>
</dbReference>
<dbReference type="PANTHER" id="PTHR21087">
    <property type="entry name" value="SHIKIMATE KINASE"/>
    <property type="match status" value="1"/>
</dbReference>
<evidence type="ECO:0000256" key="1">
    <source>
        <dbReference type="ARBA" id="ARBA00004842"/>
    </source>
</evidence>
<dbReference type="InterPro" id="IPR023000">
    <property type="entry name" value="Shikimate_kinase_CS"/>
</dbReference>
<comment type="subunit">
    <text evidence="11">Monomer.</text>
</comment>
<keyword evidence="13" id="KW-1185">Reference proteome</keyword>
<dbReference type="Gene3D" id="3.40.50.300">
    <property type="entry name" value="P-loop containing nucleotide triphosphate hydrolases"/>
    <property type="match status" value="1"/>
</dbReference>
<comment type="catalytic activity">
    <reaction evidence="10 11">
        <text>shikimate + ATP = 3-phosphoshikimate + ADP + H(+)</text>
        <dbReference type="Rhea" id="RHEA:13121"/>
        <dbReference type="ChEBI" id="CHEBI:15378"/>
        <dbReference type="ChEBI" id="CHEBI:30616"/>
        <dbReference type="ChEBI" id="CHEBI:36208"/>
        <dbReference type="ChEBI" id="CHEBI:145989"/>
        <dbReference type="ChEBI" id="CHEBI:456216"/>
        <dbReference type="EC" id="2.7.1.71"/>
    </reaction>
</comment>
<comment type="cofactor">
    <cofactor evidence="11">
        <name>Mg(2+)</name>
        <dbReference type="ChEBI" id="CHEBI:18420"/>
    </cofactor>
    <text evidence="11">Binds 1 Mg(2+) ion per subunit.</text>
</comment>
<comment type="caution">
    <text evidence="12">The sequence shown here is derived from an EMBL/GenBank/DDBJ whole genome shotgun (WGS) entry which is preliminary data.</text>
</comment>
<dbReference type="EMBL" id="JAJQKU010000004">
    <property type="protein sequence ID" value="MCD9097940.1"/>
    <property type="molecule type" value="Genomic_DNA"/>
</dbReference>
<evidence type="ECO:0000313" key="12">
    <source>
        <dbReference type="EMBL" id="MCD9097940.1"/>
    </source>
</evidence>
<dbReference type="CDD" id="cd00464">
    <property type="entry name" value="SK"/>
    <property type="match status" value="1"/>
</dbReference>
<comment type="function">
    <text evidence="11">Catalyzes the specific phosphorylation of the 3-hydroxyl group of shikimic acid using ATP as a cosubstrate.</text>
</comment>
<keyword evidence="11" id="KW-0479">Metal-binding</keyword>
<evidence type="ECO:0000256" key="4">
    <source>
        <dbReference type="ARBA" id="ARBA00022605"/>
    </source>
</evidence>
<name>A0ABS8UGC5_9GAMM</name>
<protein>
    <recommendedName>
        <fullName evidence="3 11">Shikimate kinase</fullName>
        <shortName evidence="11">SK</shortName>
        <ecNumber evidence="3 11">2.7.1.71</ecNumber>
    </recommendedName>
</protein>
<feature type="binding site" evidence="11">
    <location>
        <position position="82"/>
    </location>
    <ligand>
        <name>substrate</name>
    </ligand>
</feature>
<feature type="binding site" evidence="11">
    <location>
        <position position="139"/>
    </location>
    <ligand>
        <name>substrate</name>
    </ligand>
</feature>
<keyword evidence="11" id="KW-0460">Magnesium</keyword>
<evidence type="ECO:0000256" key="6">
    <source>
        <dbReference type="ARBA" id="ARBA00022741"/>
    </source>
</evidence>
<comment type="pathway">
    <text evidence="1 11">Metabolic intermediate biosynthesis; chorismate biosynthesis; chorismate from D-erythrose 4-phosphate and phosphoenolpyruvate: step 5/7.</text>
</comment>
<keyword evidence="9 11" id="KW-0057">Aromatic amino acid biosynthesis</keyword>
<keyword evidence="7 11" id="KW-0418">Kinase</keyword>
<dbReference type="RefSeq" id="WP_232137081.1">
    <property type="nucleotide sequence ID" value="NZ_CP089507.1"/>
</dbReference>